<dbReference type="Gene3D" id="1.20.120.530">
    <property type="entry name" value="GntR ligand-binding domain-like"/>
    <property type="match status" value="1"/>
</dbReference>
<dbReference type="RefSeq" id="WP_306000512.1">
    <property type="nucleotide sequence ID" value="NZ_JASNFN010000018.1"/>
</dbReference>
<dbReference type="PROSITE" id="PS50949">
    <property type="entry name" value="HTH_GNTR"/>
    <property type="match status" value="1"/>
</dbReference>
<keyword evidence="6" id="KW-1185">Reference proteome</keyword>
<dbReference type="InterPro" id="IPR036388">
    <property type="entry name" value="WH-like_DNA-bd_sf"/>
</dbReference>
<comment type="caution">
    <text evidence="5">The sequence shown here is derived from an EMBL/GenBank/DDBJ whole genome shotgun (WGS) entry which is preliminary data.</text>
</comment>
<name>A0ABT9IE94_9ACTN</name>
<evidence type="ECO:0000256" key="1">
    <source>
        <dbReference type="ARBA" id="ARBA00023015"/>
    </source>
</evidence>
<gene>
    <name evidence="5" type="ORF">QOZ88_14795</name>
</gene>
<accession>A0ABT9IE94</accession>
<dbReference type="SUPFAM" id="SSF46785">
    <property type="entry name" value="Winged helix' DNA-binding domain"/>
    <property type="match status" value="1"/>
</dbReference>
<dbReference type="Pfam" id="PF07729">
    <property type="entry name" value="FCD"/>
    <property type="match status" value="1"/>
</dbReference>
<sequence length="221" mass="25764">MFTDTAEGRETSVTRCLGALRKLILSGALLPGEKVHQSELAEQLNVSRIPLREALSTLAAEGVLDYKPNTGYRVSRFSSDDLSEIYLMRRLLETEILSTVDLSEVDVDELAQLNEELRRTDPAEDQDRYQKLNLQFHFRLFEYSPLRLIRDEVTRLWYMSSFYRSLYLHEVESSLHVVSDHERIIQAVRTRDIKELVRASDEHRQGTENLVVRRLGRSRLR</sequence>
<reference evidence="6" key="1">
    <citation type="submission" date="2023-05" db="EMBL/GenBank/DDBJ databases">
        <title>Draft genome of Pseudofrankia sp. BMG5.37.</title>
        <authorList>
            <person name="Gtari M."/>
            <person name="Ghodhbane F."/>
            <person name="Sbissi I."/>
        </authorList>
    </citation>
    <scope>NUCLEOTIDE SEQUENCE [LARGE SCALE GENOMIC DNA]</scope>
    <source>
        <strain evidence="6">BMG 814</strain>
    </source>
</reference>
<proteinExistence type="predicted"/>
<dbReference type="SUPFAM" id="SSF48008">
    <property type="entry name" value="GntR ligand-binding domain-like"/>
    <property type="match status" value="1"/>
</dbReference>
<evidence type="ECO:0000256" key="3">
    <source>
        <dbReference type="ARBA" id="ARBA00023163"/>
    </source>
</evidence>
<keyword evidence="3" id="KW-0804">Transcription</keyword>
<dbReference type="PRINTS" id="PR00035">
    <property type="entry name" value="HTHGNTR"/>
</dbReference>
<dbReference type="InterPro" id="IPR011711">
    <property type="entry name" value="GntR_C"/>
</dbReference>
<dbReference type="PANTHER" id="PTHR43537:SF45">
    <property type="entry name" value="GNTR FAMILY REGULATORY PROTEIN"/>
    <property type="match status" value="1"/>
</dbReference>
<dbReference type="CDD" id="cd07377">
    <property type="entry name" value="WHTH_GntR"/>
    <property type="match status" value="1"/>
</dbReference>
<evidence type="ECO:0000313" key="5">
    <source>
        <dbReference type="EMBL" id="MDP5183904.1"/>
    </source>
</evidence>
<dbReference type="SMART" id="SM00895">
    <property type="entry name" value="FCD"/>
    <property type="match status" value="1"/>
</dbReference>
<dbReference type="SMART" id="SM00345">
    <property type="entry name" value="HTH_GNTR"/>
    <property type="match status" value="1"/>
</dbReference>
<dbReference type="EMBL" id="JASNFN010000018">
    <property type="protein sequence ID" value="MDP5183904.1"/>
    <property type="molecule type" value="Genomic_DNA"/>
</dbReference>
<evidence type="ECO:0000259" key="4">
    <source>
        <dbReference type="PROSITE" id="PS50949"/>
    </source>
</evidence>
<dbReference type="PANTHER" id="PTHR43537">
    <property type="entry name" value="TRANSCRIPTIONAL REGULATOR, GNTR FAMILY"/>
    <property type="match status" value="1"/>
</dbReference>
<evidence type="ECO:0000256" key="2">
    <source>
        <dbReference type="ARBA" id="ARBA00023125"/>
    </source>
</evidence>
<protein>
    <submittedName>
        <fullName evidence="5">GntR family transcriptional regulator</fullName>
    </submittedName>
</protein>
<dbReference type="InterPro" id="IPR008920">
    <property type="entry name" value="TF_FadR/GntR_C"/>
</dbReference>
<keyword evidence="1" id="KW-0805">Transcription regulation</keyword>
<keyword evidence="2" id="KW-0238">DNA-binding</keyword>
<organism evidence="5 6">
    <name type="scientific">Blastococcus carthaginiensis</name>
    <dbReference type="NCBI Taxonomy" id="3050034"/>
    <lineage>
        <taxon>Bacteria</taxon>
        <taxon>Bacillati</taxon>
        <taxon>Actinomycetota</taxon>
        <taxon>Actinomycetes</taxon>
        <taxon>Geodermatophilales</taxon>
        <taxon>Geodermatophilaceae</taxon>
        <taxon>Blastococcus</taxon>
    </lineage>
</organism>
<dbReference type="InterPro" id="IPR036390">
    <property type="entry name" value="WH_DNA-bd_sf"/>
</dbReference>
<dbReference type="Gene3D" id="1.10.10.10">
    <property type="entry name" value="Winged helix-like DNA-binding domain superfamily/Winged helix DNA-binding domain"/>
    <property type="match status" value="1"/>
</dbReference>
<feature type="domain" description="HTH gntR-type" evidence="4">
    <location>
        <begin position="10"/>
        <end position="77"/>
    </location>
</feature>
<dbReference type="InterPro" id="IPR000524">
    <property type="entry name" value="Tscrpt_reg_HTH_GntR"/>
</dbReference>
<evidence type="ECO:0000313" key="6">
    <source>
        <dbReference type="Proteomes" id="UP001233673"/>
    </source>
</evidence>
<dbReference type="Proteomes" id="UP001233673">
    <property type="component" value="Unassembled WGS sequence"/>
</dbReference>
<dbReference type="Pfam" id="PF00392">
    <property type="entry name" value="GntR"/>
    <property type="match status" value="1"/>
</dbReference>